<name>A0A3A4NP49_ABYX5</name>
<keyword evidence="1" id="KW-0547">Nucleotide-binding</keyword>
<dbReference type="Proteomes" id="UP000265882">
    <property type="component" value="Unassembled WGS sequence"/>
</dbReference>
<evidence type="ECO:0000313" key="8">
    <source>
        <dbReference type="EMBL" id="RJP17231.1"/>
    </source>
</evidence>
<dbReference type="SMART" id="SM00065">
    <property type="entry name" value="GAF"/>
    <property type="match status" value="1"/>
</dbReference>
<dbReference type="InterPro" id="IPR025943">
    <property type="entry name" value="Sigma_54_int_dom_ATP-bd_2"/>
</dbReference>
<evidence type="ECO:0000256" key="5">
    <source>
        <dbReference type="ARBA" id="ARBA00023163"/>
    </source>
</evidence>
<dbReference type="InterPro" id="IPR003593">
    <property type="entry name" value="AAA+_ATPase"/>
</dbReference>
<dbReference type="GO" id="GO:0006355">
    <property type="term" value="P:regulation of DNA-templated transcription"/>
    <property type="evidence" value="ECO:0007669"/>
    <property type="project" value="InterPro"/>
</dbReference>
<dbReference type="SUPFAM" id="SSF55781">
    <property type="entry name" value="GAF domain-like"/>
    <property type="match status" value="1"/>
</dbReference>
<dbReference type="InterPro" id="IPR002078">
    <property type="entry name" value="Sigma_54_int"/>
</dbReference>
<keyword evidence="4" id="KW-0238">DNA-binding</keyword>
<sequence>MLIQLLFVGMEIDNLLWYNVFRFTLELLAAGLIMARLTAIRGPHKGAFYDLEHPETVIGRLRTCSICLHDAAVGRQHAKIILRGENASVVDLKSKAGIYVNGRKVVSAKLADGDVIRIGNSTFSFSTDRSGPRTTEEMVVLASLKAEETDRARLALSRQAASEKGELAFLYEVADSLLPETQSERLLQTILDLLSRRFQPAGAHIFLVNSNTKELELHASRSDSEVPPISRTMVGQSYDNRESLLVQNAHADPRFSDAQSVRLYQIRSAVCVPLGRLGVINLCHTSTRRSFTHTDLTSLSIIAALASPALEKALHLETVEQKVQELTSIVKGQYNIVGKSAAIRNVFELIGRAAKTNSTVLILGESGTGKELVARALHFNSERSGRPFVAVNCASLAESLVESELFGHEKGAFTGAVEARPGKFEQADGGTLFLDEIGELRPAVQAKLLRVLEDGVVQRIGSVKDRKVNVRLLAASNRDLRADAARGIFRQDLLYRLEVIQIPIPPLRRRVEDIPMLIEHFIEMFRNKSNRWVRGVSDEALHSMKSYSWPGNVRELKNVIERCMVLGRHDRIEKEDVLQFGLSEFVAPHAQPTRTLSEIEREHIMNVLRQCGGRKGEAAKLLGIDRKTLFRKLESFGSEQNI</sequence>
<evidence type="ECO:0000256" key="3">
    <source>
        <dbReference type="ARBA" id="ARBA00023015"/>
    </source>
</evidence>
<keyword evidence="5" id="KW-0804">Transcription</keyword>
<dbReference type="SUPFAM" id="SSF46689">
    <property type="entry name" value="Homeodomain-like"/>
    <property type="match status" value="1"/>
</dbReference>
<dbReference type="SUPFAM" id="SSF49879">
    <property type="entry name" value="SMAD/FHA domain"/>
    <property type="match status" value="1"/>
</dbReference>
<comment type="caution">
    <text evidence="8">The sequence shown here is derived from an EMBL/GenBank/DDBJ whole genome shotgun (WGS) entry which is preliminary data.</text>
</comment>
<dbReference type="PANTHER" id="PTHR32071">
    <property type="entry name" value="TRANSCRIPTIONAL REGULATORY PROTEIN"/>
    <property type="match status" value="1"/>
</dbReference>
<dbReference type="InterPro" id="IPR003018">
    <property type="entry name" value="GAF"/>
</dbReference>
<dbReference type="CDD" id="cd00009">
    <property type="entry name" value="AAA"/>
    <property type="match status" value="1"/>
</dbReference>
<dbReference type="Pfam" id="PF00498">
    <property type="entry name" value="FHA"/>
    <property type="match status" value="1"/>
</dbReference>
<dbReference type="Pfam" id="PF00158">
    <property type="entry name" value="Sigma54_activat"/>
    <property type="match status" value="1"/>
</dbReference>
<dbReference type="AlphaFoldDB" id="A0A3A4NP49"/>
<dbReference type="InterPro" id="IPR009057">
    <property type="entry name" value="Homeodomain-like_sf"/>
</dbReference>
<reference evidence="8 9" key="1">
    <citation type="journal article" date="2017" name="ISME J.">
        <title>Energy and carbon metabolisms in a deep terrestrial subsurface fluid microbial community.</title>
        <authorList>
            <person name="Momper L."/>
            <person name="Jungbluth S.P."/>
            <person name="Lee M.D."/>
            <person name="Amend J.P."/>
        </authorList>
    </citation>
    <scope>NUCLEOTIDE SEQUENCE [LARGE SCALE GENOMIC DNA]</scope>
    <source>
        <strain evidence="8">SURF_5</strain>
    </source>
</reference>
<dbReference type="Gene3D" id="1.10.8.60">
    <property type="match status" value="1"/>
</dbReference>
<dbReference type="FunFam" id="3.40.50.300:FF:000006">
    <property type="entry name" value="DNA-binding transcriptional regulator NtrC"/>
    <property type="match status" value="1"/>
</dbReference>
<dbReference type="InterPro" id="IPR025662">
    <property type="entry name" value="Sigma_54_int_dom_ATP-bd_1"/>
</dbReference>
<evidence type="ECO:0000256" key="4">
    <source>
        <dbReference type="ARBA" id="ARBA00023125"/>
    </source>
</evidence>
<evidence type="ECO:0000313" key="9">
    <source>
        <dbReference type="Proteomes" id="UP000265882"/>
    </source>
</evidence>
<feature type="domain" description="FHA" evidence="6">
    <location>
        <begin position="56"/>
        <end position="105"/>
    </location>
</feature>
<dbReference type="InterPro" id="IPR002197">
    <property type="entry name" value="HTH_Fis"/>
</dbReference>
<dbReference type="InterPro" id="IPR025944">
    <property type="entry name" value="Sigma_54_int_dom_CS"/>
</dbReference>
<dbReference type="PROSITE" id="PS00675">
    <property type="entry name" value="SIGMA54_INTERACT_1"/>
    <property type="match status" value="1"/>
</dbReference>
<keyword evidence="2" id="KW-0067">ATP-binding</keyword>
<dbReference type="GO" id="GO:0043565">
    <property type="term" value="F:sequence-specific DNA binding"/>
    <property type="evidence" value="ECO:0007669"/>
    <property type="project" value="InterPro"/>
</dbReference>
<evidence type="ECO:0000256" key="1">
    <source>
        <dbReference type="ARBA" id="ARBA00022741"/>
    </source>
</evidence>
<dbReference type="InterPro" id="IPR027417">
    <property type="entry name" value="P-loop_NTPase"/>
</dbReference>
<dbReference type="SMART" id="SM00382">
    <property type="entry name" value="AAA"/>
    <property type="match status" value="1"/>
</dbReference>
<keyword evidence="3" id="KW-0805">Transcription regulation</keyword>
<dbReference type="InterPro" id="IPR000253">
    <property type="entry name" value="FHA_dom"/>
</dbReference>
<dbReference type="Gene3D" id="2.60.200.20">
    <property type="match status" value="1"/>
</dbReference>
<dbReference type="InterPro" id="IPR058031">
    <property type="entry name" value="AAA_lid_NorR"/>
</dbReference>
<dbReference type="PROSITE" id="PS50006">
    <property type="entry name" value="FHA_DOMAIN"/>
    <property type="match status" value="1"/>
</dbReference>
<dbReference type="CDD" id="cd00060">
    <property type="entry name" value="FHA"/>
    <property type="match status" value="1"/>
</dbReference>
<dbReference type="Pfam" id="PF01590">
    <property type="entry name" value="GAF"/>
    <property type="match status" value="1"/>
</dbReference>
<evidence type="ECO:0000256" key="2">
    <source>
        <dbReference type="ARBA" id="ARBA00022840"/>
    </source>
</evidence>
<dbReference type="Pfam" id="PF25601">
    <property type="entry name" value="AAA_lid_14"/>
    <property type="match status" value="1"/>
</dbReference>
<dbReference type="InterPro" id="IPR008984">
    <property type="entry name" value="SMAD_FHA_dom_sf"/>
</dbReference>
<dbReference type="PROSITE" id="PS50045">
    <property type="entry name" value="SIGMA54_INTERACT_4"/>
    <property type="match status" value="1"/>
</dbReference>
<proteinExistence type="predicted"/>
<dbReference type="SMART" id="SM00240">
    <property type="entry name" value="FHA"/>
    <property type="match status" value="1"/>
</dbReference>
<dbReference type="PROSITE" id="PS00676">
    <property type="entry name" value="SIGMA54_INTERACT_2"/>
    <property type="match status" value="1"/>
</dbReference>
<dbReference type="InterPro" id="IPR029016">
    <property type="entry name" value="GAF-like_dom_sf"/>
</dbReference>
<protein>
    <submittedName>
        <fullName evidence="8">FHA domain-containing protein</fullName>
    </submittedName>
</protein>
<accession>A0A3A4NP49</accession>
<dbReference type="PROSITE" id="PS00688">
    <property type="entry name" value="SIGMA54_INTERACT_3"/>
    <property type="match status" value="1"/>
</dbReference>
<evidence type="ECO:0000259" key="6">
    <source>
        <dbReference type="PROSITE" id="PS50006"/>
    </source>
</evidence>
<dbReference type="SUPFAM" id="SSF52540">
    <property type="entry name" value="P-loop containing nucleoside triphosphate hydrolases"/>
    <property type="match status" value="1"/>
</dbReference>
<dbReference type="Gene3D" id="3.40.50.300">
    <property type="entry name" value="P-loop containing nucleotide triphosphate hydrolases"/>
    <property type="match status" value="1"/>
</dbReference>
<dbReference type="Gene3D" id="3.30.450.40">
    <property type="match status" value="1"/>
</dbReference>
<feature type="domain" description="Sigma-54 factor interaction" evidence="7">
    <location>
        <begin position="336"/>
        <end position="565"/>
    </location>
</feature>
<dbReference type="Gene3D" id="1.10.10.60">
    <property type="entry name" value="Homeodomain-like"/>
    <property type="match status" value="1"/>
</dbReference>
<dbReference type="Pfam" id="PF02954">
    <property type="entry name" value="HTH_8"/>
    <property type="match status" value="1"/>
</dbReference>
<dbReference type="PRINTS" id="PR01590">
    <property type="entry name" value="HTHFIS"/>
</dbReference>
<gene>
    <name evidence="8" type="ORF">C4520_17160</name>
</gene>
<dbReference type="EMBL" id="QZKU01000117">
    <property type="protein sequence ID" value="RJP17231.1"/>
    <property type="molecule type" value="Genomic_DNA"/>
</dbReference>
<organism evidence="8 9">
    <name type="scientific">Abyssobacteria bacterium (strain SURF_5)</name>
    <dbReference type="NCBI Taxonomy" id="2093360"/>
    <lineage>
        <taxon>Bacteria</taxon>
        <taxon>Pseudomonadati</taxon>
        <taxon>Candidatus Hydrogenedentota</taxon>
        <taxon>Candidatus Abyssobacteria</taxon>
    </lineage>
</organism>
<dbReference type="GO" id="GO:0005524">
    <property type="term" value="F:ATP binding"/>
    <property type="evidence" value="ECO:0007669"/>
    <property type="project" value="UniProtKB-KW"/>
</dbReference>
<evidence type="ECO:0000259" key="7">
    <source>
        <dbReference type="PROSITE" id="PS50045"/>
    </source>
</evidence>